<evidence type="ECO:0000313" key="3">
    <source>
        <dbReference type="Proteomes" id="UP000005408"/>
    </source>
</evidence>
<reference evidence="2" key="1">
    <citation type="submission" date="2022-08" db="UniProtKB">
        <authorList>
            <consortium name="EnsemblMetazoa"/>
        </authorList>
    </citation>
    <scope>IDENTIFICATION</scope>
    <source>
        <strain evidence="2">05x7-T-G4-1.051#20</strain>
    </source>
</reference>
<proteinExistence type="predicted"/>
<name>A0A8W8NXB9_MAGGI</name>
<feature type="region of interest" description="Disordered" evidence="1">
    <location>
        <begin position="51"/>
        <end position="77"/>
    </location>
</feature>
<evidence type="ECO:0000256" key="1">
    <source>
        <dbReference type="SAM" id="MobiDB-lite"/>
    </source>
</evidence>
<accession>A0A8W8NXB9</accession>
<sequence>MCTTQTNNEVQQIDPLVHPFIVVEEGQTVEEAVREQSVPSDIDILEDLILEPGWETDQGNVNEEQDSDPDVSEKEKQ</sequence>
<evidence type="ECO:0000313" key="2">
    <source>
        <dbReference type="EnsemblMetazoa" id="G8281.1:cds"/>
    </source>
</evidence>
<dbReference type="Proteomes" id="UP000005408">
    <property type="component" value="Unassembled WGS sequence"/>
</dbReference>
<keyword evidence="3" id="KW-1185">Reference proteome</keyword>
<dbReference type="AlphaFoldDB" id="A0A8W8NXB9"/>
<dbReference type="EnsemblMetazoa" id="G8281.1">
    <property type="protein sequence ID" value="G8281.1:cds"/>
    <property type="gene ID" value="G8281"/>
</dbReference>
<organism evidence="2 3">
    <name type="scientific">Magallana gigas</name>
    <name type="common">Pacific oyster</name>
    <name type="synonym">Crassostrea gigas</name>
    <dbReference type="NCBI Taxonomy" id="29159"/>
    <lineage>
        <taxon>Eukaryota</taxon>
        <taxon>Metazoa</taxon>
        <taxon>Spiralia</taxon>
        <taxon>Lophotrochozoa</taxon>
        <taxon>Mollusca</taxon>
        <taxon>Bivalvia</taxon>
        <taxon>Autobranchia</taxon>
        <taxon>Pteriomorphia</taxon>
        <taxon>Ostreida</taxon>
        <taxon>Ostreoidea</taxon>
        <taxon>Ostreidae</taxon>
        <taxon>Magallana</taxon>
    </lineage>
</organism>
<protein>
    <submittedName>
        <fullName evidence="2">Uncharacterized protein</fullName>
    </submittedName>
</protein>